<dbReference type="InterPro" id="IPR008775">
    <property type="entry name" value="Phytyl_CoA_dOase-like"/>
</dbReference>
<dbReference type="EMBL" id="FNYV01000016">
    <property type="protein sequence ID" value="SEK04196.1"/>
    <property type="molecule type" value="Genomic_DNA"/>
</dbReference>
<dbReference type="PANTHER" id="PTHR20883">
    <property type="entry name" value="PHYTANOYL-COA DIOXYGENASE DOMAIN CONTAINING 1"/>
    <property type="match status" value="1"/>
</dbReference>
<dbReference type="SUPFAM" id="SSF51197">
    <property type="entry name" value="Clavaminate synthase-like"/>
    <property type="match status" value="1"/>
</dbReference>
<dbReference type="AlphaFoldDB" id="A0A1H7DR17"/>
<evidence type="ECO:0000313" key="2">
    <source>
        <dbReference type="Proteomes" id="UP000198707"/>
    </source>
</evidence>
<proteinExistence type="predicted"/>
<evidence type="ECO:0000313" key="1">
    <source>
        <dbReference type="EMBL" id="SEK04196.1"/>
    </source>
</evidence>
<keyword evidence="2" id="KW-1185">Reference proteome</keyword>
<keyword evidence="1" id="KW-0560">Oxidoreductase</keyword>
<keyword evidence="1" id="KW-0223">Dioxygenase</keyword>
<dbReference type="Proteomes" id="UP000198707">
    <property type="component" value="Unassembled WGS sequence"/>
</dbReference>
<organism evidence="1 2">
    <name type="scientific">Micromonospora phaseoli</name>
    <dbReference type="NCBI Taxonomy" id="1144548"/>
    <lineage>
        <taxon>Bacteria</taxon>
        <taxon>Bacillati</taxon>
        <taxon>Actinomycetota</taxon>
        <taxon>Actinomycetes</taxon>
        <taxon>Micromonosporales</taxon>
        <taxon>Micromonosporaceae</taxon>
        <taxon>Micromonospora</taxon>
    </lineage>
</organism>
<protein>
    <submittedName>
        <fullName evidence="1">Phytanoyl-CoA dioxygenase (PhyH)</fullName>
    </submittedName>
</protein>
<dbReference type="GO" id="GO:0005506">
    <property type="term" value="F:iron ion binding"/>
    <property type="evidence" value="ECO:0007669"/>
    <property type="project" value="UniProtKB-ARBA"/>
</dbReference>
<name>A0A1H7DR17_9ACTN</name>
<dbReference type="STRING" id="1144548.SAMN05443287_11673"/>
<dbReference type="GO" id="GO:0016706">
    <property type="term" value="F:2-oxoglutarate-dependent dioxygenase activity"/>
    <property type="evidence" value="ECO:0007669"/>
    <property type="project" value="UniProtKB-ARBA"/>
</dbReference>
<dbReference type="Gene3D" id="2.60.120.620">
    <property type="entry name" value="q2cbj1_9rhob like domain"/>
    <property type="match status" value="1"/>
</dbReference>
<sequence>MIRDLLPGDFRIPEHWQAFDGRLKPFQAPGVQTFDGPDFIPLFQNERLYAVMTQLLGSERLLVRDGSLAITMRNDARRAGELSQRLHLDPAVPEDVDDFLFTPEEIEIGGCFYFTDVEPGGGGIHVVPGGHRFVEQKARGVSAGRQLYDKWRDIPGLETVEVTGSSGDFVLMHHLMPHAASHNRNSTTRVAQFLRYSRDDAPWSVGERPGDRPGANGFGPAQLAAMTPLGRRLLGVDPW</sequence>
<reference evidence="2" key="1">
    <citation type="submission" date="2016-10" db="EMBL/GenBank/DDBJ databases">
        <authorList>
            <person name="Varghese N."/>
            <person name="Submissions S."/>
        </authorList>
    </citation>
    <scope>NUCLEOTIDE SEQUENCE [LARGE SCALE GENOMIC DNA]</scope>
    <source>
        <strain evidence="2">CGMCC 4.7038</strain>
    </source>
</reference>
<gene>
    <name evidence="1" type="ORF">SAMN05443287_11673</name>
</gene>
<dbReference type="Pfam" id="PF05721">
    <property type="entry name" value="PhyH"/>
    <property type="match status" value="1"/>
</dbReference>
<dbReference type="PANTHER" id="PTHR20883:SF48">
    <property type="entry name" value="ECTOINE DIOXYGENASE"/>
    <property type="match status" value="1"/>
</dbReference>
<accession>A0A1H7DR17</accession>